<evidence type="ECO:0000313" key="9">
    <source>
        <dbReference type="EMBL" id="KKB96126.1"/>
    </source>
</evidence>
<comment type="function">
    <text evidence="4">Involved in chemotaxis. Part of a chemotaxis signal transduction system that modulates chemotaxis in response to various stimuli. Catalyzes the demethylation of specific methylglutamate residues introduced into the chemoreceptors (methyl-accepting chemotaxis proteins or MCP) by CheR. Also mediates the irreversible deamidation of specific glutamine residues to glutamic acid.</text>
</comment>
<dbReference type="PANTHER" id="PTHR42872">
    <property type="entry name" value="PROTEIN-GLUTAMATE METHYLESTERASE/PROTEIN-GLUTAMINE GLUTAMINASE"/>
    <property type="match status" value="1"/>
</dbReference>
<dbReference type="EC" id="3.1.1.61" evidence="4"/>
<dbReference type="EC" id="3.5.1.44" evidence="4"/>
<dbReference type="PROSITE" id="PS50122">
    <property type="entry name" value="CHEB"/>
    <property type="match status" value="1"/>
</dbReference>
<feature type="modified residue" description="4-aspartylphosphate" evidence="4 6">
    <location>
        <position position="65"/>
    </location>
</feature>
<dbReference type="SUPFAM" id="SSF52738">
    <property type="entry name" value="Methylesterase CheB, C-terminal domain"/>
    <property type="match status" value="1"/>
</dbReference>
<keyword evidence="4 6" id="KW-0597">Phosphoprotein</keyword>
<dbReference type="InterPro" id="IPR008248">
    <property type="entry name" value="CheB-like"/>
</dbReference>
<dbReference type="Gene3D" id="3.40.50.2300">
    <property type="match status" value="1"/>
</dbReference>
<dbReference type="CDD" id="cd16432">
    <property type="entry name" value="CheB_Rec"/>
    <property type="match status" value="1"/>
</dbReference>
<keyword evidence="10" id="KW-1185">Reference proteome</keyword>
<evidence type="ECO:0000256" key="6">
    <source>
        <dbReference type="PROSITE-ProRule" id="PRU00169"/>
    </source>
</evidence>
<dbReference type="GO" id="GO:0005737">
    <property type="term" value="C:cytoplasm"/>
    <property type="evidence" value="ECO:0007669"/>
    <property type="project" value="UniProtKB-SubCell"/>
</dbReference>
<dbReference type="GO" id="GO:0006935">
    <property type="term" value="P:chemotaxis"/>
    <property type="evidence" value="ECO:0007669"/>
    <property type="project" value="UniProtKB-UniRule"/>
</dbReference>
<comment type="similarity">
    <text evidence="4">Belongs to the CheB family.</text>
</comment>
<dbReference type="PROSITE" id="PS50110">
    <property type="entry name" value="RESPONSE_REGULATORY"/>
    <property type="match status" value="1"/>
</dbReference>
<dbReference type="Pfam" id="PF01339">
    <property type="entry name" value="CheB_methylest"/>
    <property type="match status" value="1"/>
</dbReference>
<dbReference type="SUPFAM" id="SSF52172">
    <property type="entry name" value="CheY-like"/>
    <property type="match status" value="1"/>
</dbReference>
<accession>A0A0F5MN25</accession>
<dbReference type="InterPro" id="IPR011006">
    <property type="entry name" value="CheY-like_superfamily"/>
</dbReference>
<dbReference type="InterPro" id="IPR000673">
    <property type="entry name" value="Sig_transdc_resp-reg_Me-estase"/>
</dbReference>
<evidence type="ECO:0000256" key="4">
    <source>
        <dbReference type="HAMAP-Rule" id="MF_00099"/>
    </source>
</evidence>
<protein>
    <recommendedName>
        <fullName evidence="4">Protein-glutamate methylesterase/protein-glutamine glutaminase</fullName>
        <ecNumber evidence="4">3.1.1.61</ecNumber>
        <ecNumber evidence="4">3.5.1.44</ecNumber>
    </recommendedName>
</protein>
<dbReference type="EMBL" id="JYHA01000129">
    <property type="protein sequence ID" value="KKB96126.1"/>
    <property type="molecule type" value="Genomic_DNA"/>
</dbReference>
<evidence type="ECO:0000256" key="2">
    <source>
        <dbReference type="ARBA" id="ARBA00022801"/>
    </source>
</evidence>
<evidence type="ECO:0000259" key="7">
    <source>
        <dbReference type="PROSITE" id="PS50110"/>
    </source>
</evidence>
<evidence type="ECO:0000256" key="1">
    <source>
        <dbReference type="ARBA" id="ARBA00022500"/>
    </source>
</evidence>
<keyword evidence="4" id="KW-0963">Cytoplasm</keyword>
<feature type="domain" description="Response regulatory" evidence="7">
    <location>
        <begin position="14"/>
        <end position="132"/>
    </location>
</feature>
<evidence type="ECO:0000259" key="8">
    <source>
        <dbReference type="PROSITE" id="PS50122"/>
    </source>
</evidence>
<dbReference type="PIRSF" id="PIRSF000876">
    <property type="entry name" value="RR_chemtxs_CheB"/>
    <property type="match status" value="1"/>
</dbReference>
<sequence>MSEVKENFTNDPIRVMIVDDSAVIRNLLTRALSSDPEITIITTAANGSLALNYVKKYDIEVLILDIEMPEMDGLTALPKILETSPNIKIVMVSSLTVKNAPVAIKALSLGASDYIEKPSAITSGNNVEFFNLELINKVKSLGHSSRVAAKAREISSSSLNDNNLEINLRNNKMESAPEAIAISCSTGGPQALQVFFSNLKKSKDIIKVPIFITQHMPALFTSYLADHIKEASGLASKEASDGEIVNPSVIYVAPGDYHMIINKADRGNIIRLTKDNPENYCRPSADPMLRSLAKIYKSRLLSVVLSGMGVDGLQGCHAVVDAGGYVAVQDKVTSVVWGMPGAVAKAGLASAMLPIANVADFVVQLMVNRN</sequence>
<dbReference type="SMART" id="SM00448">
    <property type="entry name" value="REC"/>
    <property type="match status" value="1"/>
</dbReference>
<dbReference type="GO" id="GO:0050568">
    <property type="term" value="F:protein-glutamine glutaminase activity"/>
    <property type="evidence" value="ECO:0007669"/>
    <property type="project" value="UniProtKB-UniRule"/>
</dbReference>
<dbReference type="Gene3D" id="3.40.50.180">
    <property type="entry name" value="Methylesterase CheB, C-terminal domain"/>
    <property type="match status" value="1"/>
</dbReference>
<feature type="active site" evidence="4 5">
    <location>
        <position position="185"/>
    </location>
</feature>
<proteinExistence type="inferred from homology"/>
<dbReference type="Pfam" id="PF00072">
    <property type="entry name" value="Response_reg"/>
    <property type="match status" value="1"/>
</dbReference>
<dbReference type="AlphaFoldDB" id="A0A0F5MN25"/>
<gene>
    <name evidence="4 9" type="primary">cheB</name>
    <name evidence="9" type="ORF">SZ25_00797</name>
</gene>
<dbReference type="GO" id="GO:0008984">
    <property type="term" value="F:protein-glutamate methylesterase activity"/>
    <property type="evidence" value="ECO:0007669"/>
    <property type="project" value="UniProtKB-UniRule"/>
</dbReference>
<dbReference type="Proteomes" id="UP000033358">
    <property type="component" value="Unassembled WGS sequence"/>
</dbReference>
<dbReference type="GO" id="GO:0000156">
    <property type="term" value="F:phosphorelay response regulator activity"/>
    <property type="evidence" value="ECO:0007669"/>
    <property type="project" value="InterPro"/>
</dbReference>
<dbReference type="PANTHER" id="PTHR42872:SF3">
    <property type="entry name" value="PROTEIN-GLUTAMATE METHYLESTERASE_PROTEIN-GLUTAMINE GLUTAMINASE 1"/>
    <property type="match status" value="1"/>
</dbReference>
<dbReference type="InterPro" id="IPR001789">
    <property type="entry name" value="Sig_transdc_resp-reg_receiver"/>
</dbReference>
<keyword evidence="1 4" id="KW-0145">Chemotaxis</keyword>
<dbReference type="PATRIC" id="fig|1607817.3.peg.797"/>
<comment type="caution">
    <text evidence="9">The sequence shown here is derived from an EMBL/GenBank/DDBJ whole genome shotgun (WGS) entry which is preliminary data.</text>
</comment>
<organism evidence="9 10">
    <name type="scientific">Candidatus Arcanibacter lacustris</name>
    <dbReference type="NCBI Taxonomy" id="1607817"/>
    <lineage>
        <taxon>Bacteria</taxon>
        <taxon>Pseudomonadati</taxon>
        <taxon>Pseudomonadota</taxon>
        <taxon>Alphaproteobacteria</taxon>
        <taxon>Rickettsiales</taxon>
        <taxon>Candidatus Arcanibacter</taxon>
    </lineage>
</organism>
<evidence type="ECO:0000256" key="5">
    <source>
        <dbReference type="PROSITE-ProRule" id="PRU00050"/>
    </source>
</evidence>
<dbReference type="HAMAP" id="MF_00099">
    <property type="entry name" value="CheB_chemtxs"/>
    <property type="match status" value="1"/>
</dbReference>
<feature type="active site" evidence="4 5">
    <location>
        <position position="311"/>
    </location>
</feature>
<comment type="catalytic activity">
    <reaction evidence="4">
        <text>L-glutaminyl-[protein] + H2O = L-glutamyl-[protein] + NH4(+)</text>
        <dbReference type="Rhea" id="RHEA:16441"/>
        <dbReference type="Rhea" id="RHEA-COMP:10207"/>
        <dbReference type="Rhea" id="RHEA-COMP:10208"/>
        <dbReference type="ChEBI" id="CHEBI:15377"/>
        <dbReference type="ChEBI" id="CHEBI:28938"/>
        <dbReference type="ChEBI" id="CHEBI:29973"/>
        <dbReference type="ChEBI" id="CHEBI:30011"/>
        <dbReference type="EC" id="3.5.1.44"/>
    </reaction>
</comment>
<dbReference type="InterPro" id="IPR035909">
    <property type="entry name" value="CheB_C"/>
</dbReference>
<keyword evidence="2 4" id="KW-0378">Hydrolase</keyword>
<name>A0A0F5MN25_9RICK</name>
<comment type="domain">
    <text evidence="4">Contains a C-terminal catalytic domain, and an N-terminal region which modulates catalytic activity.</text>
</comment>
<comment type="catalytic activity">
    <reaction evidence="3 4">
        <text>[protein]-L-glutamate 5-O-methyl ester + H2O = L-glutamyl-[protein] + methanol + H(+)</text>
        <dbReference type="Rhea" id="RHEA:23236"/>
        <dbReference type="Rhea" id="RHEA-COMP:10208"/>
        <dbReference type="Rhea" id="RHEA-COMP:10311"/>
        <dbReference type="ChEBI" id="CHEBI:15377"/>
        <dbReference type="ChEBI" id="CHEBI:15378"/>
        <dbReference type="ChEBI" id="CHEBI:17790"/>
        <dbReference type="ChEBI" id="CHEBI:29973"/>
        <dbReference type="ChEBI" id="CHEBI:82795"/>
        <dbReference type="EC" id="3.1.1.61"/>
    </reaction>
</comment>
<comment type="subcellular location">
    <subcellularLocation>
        <location evidence="4">Cytoplasm</location>
    </subcellularLocation>
</comment>
<evidence type="ECO:0000313" key="10">
    <source>
        <dbReference type="Proteomes" id="UP000033358"/>
    </source>
</evidence>
<comment type="PTM">
    <text evidence="4">Phosphorylated by CheA. Phosphorylation of the N-terminal regulatory domain activates the methylesterase activity.</text>
</comment>
<feature type="domain" description="CheB-type methylesterase" evidence="8">
    <location>
        <begin position="173"/>
        <end position="359"/>
    </location>
</feature>
<dbReference type="CDD" id="cd17541">
    <property type="entry name" value="REC_CheB-like"/>
    <property type="match status" value="1"/>
</dbReference>
<dbReference type="NCBIfam" id="NF001965">
    <property type="entry name" value="PRK00742.1"/>
    <property type="match status" value="1"/>
</dbReference>
<feature type="active site" evidence="4 5">
    <location>
        <position position="215"/>
    </location>
</feature>
<reference evidence="9 10" key="1">
    <citation type="submission" date="2015-02" db="EMBL/GenBank/DDBJ databases">
        <title>Single cell genomics of a rare environmental alphaproteobacterium provides unique insights into Rickettsiaceae evolution.</title>
        <authorList>
            <person name="Martijn J."/>
            <person name="Schulz F."/>
            <person name="Zaremba-Niedzwiedzka K."/>
            <person name="Viklund J."/>
            <person name="Stepanauskas R."/>
            <person name="Andersson S.G.E."/>
            <person name="Horn M."/>
            <person name="Guy L."/>
            <person name="Ettema T.J.G."/>
        </authorList>
    </citation>
    <scope>NUCLEOTIDE SEQUENCE [LARGE SCALE GENOMIC DNA]</scope>
    <source>
        <strain evidence="9 10">SCGC AAA041-L04</strain>
    </source>
</reference>
<evidence type="ECO:0000256" key="3">
    <source>
        <dbReference type="ARBA" id="ARBA00048267"/>
    </source>
</evidence>